<dbReference type="Proteomes" id="UP000294933">
    <property type="component" value="Unassembled WGS sequence"/>
</dbReference>
<sequence>MSQNIHNAAVNAVESGIYAAERTKQETSAATTATANSVPVSHDSAKQEANETVENVKAAASDAAGTAQARTGELGSQTSDATTQLKEGLAAKTNEAAVQGKQDVQSTAAAGAGYVEQAKYYANAALATAQEYVAAGQAKIAPAPESQGGIAATVQSAASTALGTTKSALASAQATLQPHVDNAVAAAQPHIDNAKAAAQPHIDNAMATAQPHIDNAKATAQPYVDSMKQTVNSAAAAAQPHVDAASAKVSELAGRTGVAGEGGTTPATNVATPETSSNTTTIV</sequence>
<dbReference type="AlphaFoldDB" id="A0A4Y7QL94"/>
<feature type="region of interest" description="Disordered" evidence="1">
    <location>
        <begin position="28"/>
        <end position="81"/>
    </location>
</feature>
<organism evidence="2 3">
    <name type="scientific">Rickenella mellea</name>
    <dbReference type="NCBI Taxonomy" id="50990"/>
    <lineage>
        <taxon>Eukaryota</taxon>
        <taxon>Fungi</taxon>
        <taxon>Dikarya</taxon>
        <taxon>Basidiomycota</taxon>
        <taxon>Agaricomycotina</taxon>
        <taxon>Agaricomycetes</taxon>
        <taxon>Hymenochaetales</taxon>
        <taxon>Rickenellaceae</taxon>
        <taxon>Rickenella</taxon>
    </lineage>
</organism>
<feature type="compositionally biased region" description="Low complexity" evidence="1">
    <location>
        <begin position="58"/>
        <end position="69"/>
    </location>
</feature>
<proteinExistence type="predicted"/>
<evidence type="ECO:0000313" key="2">
    <source>
        <dbReference type="EMBL" id="TDL28018.1"/>
    </source>
</evidence>
<dbReference type="SUPFAM" id="SSF58113">
    <property type="entry name" value="Apolipoprotein A-I"/>
    <property type="match status" value="1"/>
</dbReference>
<feature type="compositionally biased region" description="Polar residues" evidence="1">
    <location>
        <begin position="265"/>
        <end position="283"/>
    </location>
</feature>
<dbReference type="EMBL" id="ML170158">
    <property type="protein sequence ID" value="TDL28018.1"/>
    <property type="molecule type" value="Genomic_DNA"/>
</dbReference>
<dbReference type="STRING" id="50990.A0A4Y7QL94"/>
<dbReference type="VEuPathDB" id="FungiDB:BD410DRAFT_824773"/>
<protein>
    <submittedName>
        <fullName evidence="2">Uncharacterized protein</fullName>
    </submittedName>
</protein>
<dbReference type="OrthoDB" id="3269666at2759"/>
<keyword evidence="3" id="KW-1185">Reference proteome</keyword>
<feature type="region of interest" description="Disordered" evidence="1">
    <location>
        <begin position="255"/>
        <end position="283"/>
    </location>
</feature>
<name>A0A4Y7QL94_9AGAM</name>
<reference evidence="2 3" key="1">
    <citation type="submission" date="2018-06" db="EMBL/GenBank/DDBJ databases">
        <title>A transcriptomic atlas of mushroom development highlights an independent origin of complex multicellularity.</title>
        <authorList>
            <consortium name="DOE Joint Genome Institute"/>
            <person name="Krizsan K."/>
            <person name="Almasi E."/>
            <person name="Merenyi Z."/>
            <person name="Sahu N."/>
            <person name="Viragh M."/>
            <person name="Koszo T."/>
            <person name="Mondo S."/>
            <person name="Kiss B."/>
            <person name="Balint B."/>
            <person name="Kues U."/>
            <person name="Barry K."/>
            <person name="Hegedus J.C."/>
            <person name="Henrissat B."/>
            <person name="Johnson J."/>
            <person name="Lipzen A."/>
            <person name="Ohm R."/>
            <person name="Nagy I."/>
            <person name="Pangilinan J."/>
            <person name="Yan J."/>
            <person name="Xiong Y."/>
            <person name="Grigoriev I.V."/>
            <person name="Hibbett D.S."/>
            <person name="Nagy L.G."/>
        </authorList>
    </citation>
    <scope>NUCLEOTIDE SEQUENCE [LARGE SCALE GENOMIC DNA]</scope>
    <source>
        <strain evidence="2 3">SZMC22713</strain>
    </source>
</reference>
<gene>
    <name evidence="2" type="ORF">BD410DRAFT_824773</name>
</gene>
<accession>A0A4Y7QL94</accession>
<evidence type="ECO:0000313" key="3">
    <source>
        <dbReference type="Proteomes" id="UP000294933"/>
    </source>
</evidence>
<dbReference type="Gene3D" id="1.20.120.20">
    <property type="entry name" value="Apolipoprotein"/>
    <property type="match status" value="1"/>
</dbReference>
<evidence type="ECO:0000256" key="1">
    <source>
        <dbReference type="SAM" id="MobiDB-lite"/>
    </source>
</evidence>